<dbReference type="Proteomes" id="UP000594800">
    <property type="component" value="Chromosome"/>
</dbReference>
<dbReference type="KEGG" id="poz:I0K15_14270"/>
<dbReference type="Pfam" id="PF08327">
    <property type="entry name" value="AHSA1"/>
    <property type="match status" value="1"/>
</dbReference>
<accession>A0A7S9LPM0</accession>
<proteinExistence type="inferred from homology"/>
<dbReference type="SUPFAM" id="SSF55961">
    <property type="entry name" value="Bet v1-like"/>
    <property type="match status" value="1"/>
</dbReference>
<evidence type="ECO:0000256" key="1">
    <source>
        <dbReference type="ARBA" id="ARBA00006817"/>
    </source>
</evidence>
<dbReference type="InterPro" id="IPR023393">
    <property type="entry name" value="START-like_dom_sf"/>
</dbReference>
<gene>
    <name evidence="3" type="ORF">I0K15_14270</name>
</gene>
<comment type="similarity">
    <text evidence="1">Belongs to the AHA1 family.</text>
</comment>
<dbReference type="EMBL" id="CP064942">
    <property type="protein sequence ID" value="QPH52966.1"/>
    <property type="molecule type" value="Genomic_DNA"/>
</dbReference>
<feature type="domain" description="Activator of Hsp90 ATPase homologue 1/2-like C-terminal" evidence="2">
    <location>
        <begin position="18"/>
        <end position="152"/>
    </location>
</feature>
<dbReference type="InterPro" id="IPR013538">
    <property type="entry name" value="ASHA1/2-like_C"/>
</dbReference>
<evidence type="ECO:0000313" key="4">
    <source>
        <dbReference type="Proteomes" id="UP000594800"/>
    </source>
</evidence>
<evidence type="ECO:0000313" key="3">
    <source>
        <dbReference type="EMBL" id="QPH52966.1"/>
    </source>
</evidence>
<name>A0A7S9LPM0_9RHOB</name>
<protein>
    <submittedName>
        <fullName evidence="3">SRPBCC family protein</fullName>
    </submittedName>
</protein>
<dbReference type="Gene3D" id="3.30.530.20">
    <property type="match status" value="1"/>
</dbReference>
<keyword evidence="4" id="KW-1185">Reference proteome</keyword>
<organism evidence="3 4">
    <name type="scientific">Pontivivens ytuae</name>
    <dbReference type="NCBI Taxonomy" id="2789856"/>
    <lineage>
        <taxon>Bacteria</taxon>
        <taxon>Pseudomonadati</taxon>
        <taxon>Pseudomonadota</taxon>
        <taxon>Alphaproteobacteria</taxon>
        <taxon>Rhodobacterales</taxon>
        <taxon>Paracoccaceae</taxon>
        <taxon>Pontivivens</taxon>
    </lineage>
</organism>
<evidence type="ECO:0000259" key="2">
    <source>
        <dbReference type="Pfam" id="PF08327"/>
    </source>
</evidence>
<dbReference type="RefSeq" id="WP_196102177.1">
    <property type="nucleotide sequence ID" value="NZ_CP064942.1"/>
</dbReference>
<dbReference type="AlphaFoldDB" id="A0A7S9LPM0"/>
<reference evidence="3 4" key="1">
    <citation type="submission" date="2020-11" db="EMBL/GenBank/DDBJ databases">
        <title>Description of Pontivivens ytuae sp. nov. isolated from deep sea sediment of Mariana Trench.</title>
        <authorList>
            <person name="Wang Z."/>
            <person name="Sun Q.-L."/>
            <person name="Xu X.-D."/>
            <person name="Tang Y.-Z."/>
            <person name="Zhang J."/>
        </authorList>
    </citation>
    <scope>NUCLEOTIDE SEQUENCE [LARGE SCALE GENOMIC DNA]</scope>
    <source>
        <strain evidence="3 4">MT2928</strain>
    </source>
</reference>
<dbReference type="CDD" id="cd08896">
    <property type="entry name" value="SRPBCC_CalC_Aha1-like_3"/>
    <property type="match status" value="1"/>
</dbReference>
<sequence length="154" mass="17120">MFDLNPETDLEIVREIAASPERLWRAWTTPEELKIWWAPKPVELVDVVIDPAPGGRFFTRMRMPDGAEMAGEGCILVAETARRLVFCDALSAGFRPNADSFFTGIILMEPAGSGTRYTARVLHKDAAGRKSHEEMGFFDGWGTVIDQLAAYVAE</sequence>